<dbReference type="Gene3D" id="1.20.1280.50">
    <property type="match status" value="1"/>
</dbReference>
<dbReference type="InterPro" id="IPR036047">
    <property type="entry name" value="F-box-like_dom_sf"/>
</dbReference>
<dbReference type="Proteomes" id="UP001370758">
    <property type="component" value="Unassembled WGS sequence"/>
</dbReference>
<dbReference type="InterPro" id="IPR001810">
    <property type="entry name" value="F-box_dom"/>
</dbReference>
<evidence type="ECO:0000313" key="3">
    <source>
        <dbReference type="Proteomes" id="UP001370758"/>
    </source>
</evidence>
<proteinExistence type="predicted"/>
<sequence length="285" mass="32670">MDSRKRSSPLQGINTLPAELHVEILSYLTDSISSQISASKVCRLWESIILTDPYFRSLRYGVLENNDSDLVAVHQLFDPSEVSIPRQHPITKQQNPLAEVRCKIVNEEITACHYVMEKNYHAYSKEYNFGPPPSDCTKEHNVLDITHSAILDEQCIQNVSILPIEEQYWSSDVPRLTAPLEELDILTAIHFRGQHLEDVIFAEPVNFCTPGGLTNRQLLEDVVATLIASMRKKSNLDTKKEHYVYLAMRYVPEGDRKECWFRTVLCHPDVRMSKELRLLNVLGGY</sequence>
<gene>
    <name evidence="2" type="ORF">TWF481_000482</name>
</gene>
<protein>
    <recommendedName>
        <fullName evidence="1">F-box domain-containing protein</fullName>
    </recommendedName>
</protein>
<dbReference type="PROSITE" id="PS50181">
    <property type="entry name" value="FBOX"/>
    <property type="match status" value="1"/>
</dbReference>
<keyword evidence="3" id="KW-1185">Reference proteome</keyword>
<organism evidence="2 3">
    <name type="scientific">Arthrobotrys musiformis</name>
    <dbReference type="NCBI Taxonomy" id="47236"/>
    <lineage>
        <taxon>Eukaryota</taxon>
        <taxon>Fungi</taxon>
        <taxon>Dikarya</taxon>
        <taxon>Ascomycota</taxon>
        <taxon>Pezizomycotina</taxon>
        <taxon>Orbiliomycetes</taxon>
        <taxon>Orbiliales</taxon>
        <taxon>Orbiliaceae</taxon>
        <taxon>Arthrobotrys</taxon>
    </lineage>
</organism>
<evidence type="ECO:0000313" key="2">
    <source>
        <dbReference type="EMBL" id="KAK6511566.1"/>
    </source>
</evidence>
<accession>A0AAV9WMW1</accession>
<dbReference type="Pfam" id="PF12937">
    <property type="entry name" value="F-box-like"/>
    <property type="match status" value="1"/>
</dbReference>
<dbReference type="EMBL" id="JAVHJL010000001">
    <property type="protein sequence ID" value="KAK6511566.1"/>
    <property type="molecule type" value="Genomic_DNA"/>
</dbReference>
<dbReference type="AlphaFoldDB" id="A0AAV9WMW1"/>
<reference evidence="2 3" key="1">
    <citation type="submission" date="2023-08" db="EMBL/GenBank/DDBJ databases">
        <authorList>
            <person name="Palmer J.M."/>
        </authorList>
    </citation>
    <scope>NUCLEOTIDE SEQUENCE [LARGE SCALE GENOMIC DNA]</scope>
    <source>
        <strain evidence="2 3">TWF481</strain>
    </source>
</reference>
<feature type="domain" description="F-box" evidence="1">
    <location>
        <begin position="10"/>
        <end position="58"/>
    </location>
</feature>
<evidence type="ECO:0000259" key="1">
    <source>
        <dbReference type="PROSITE" id="PS50181"/>
    </source>
</evidence>
<name>A0AAV9WMW1_9PEZI</name>
<dbReference type="SUPFAM" id="SSF81383">
    <property type="entry name" value="F-box domain"/>
    <property type="match status" value="1"/>
</dbReference>
<comment type="caution">
    <text evidence="2">The sequence shown here is derived from an EMBL/GenBank/DDBJ whole genome shotgun (WGS) entry which is preliminary data.</text>
</comment>